<protein>
    <submittedName>
        <fullName evidence="3">Reverse transcriptase domain-containing protein</fullName>
    </submittedName>
</protein>
<dbReference type="Proteomes" id="UP000046395">
    <property type="component" value="Unassembled WGS sequence"/>
</dbReference>
<name>A0A5S6QF95_TRIMR</name>
<evidence type="ECO:0000313" key="3">
    <source>
        <dbReference type="WBParaSite" id="TMUE_2000006046.1"/>
    </source>
</evidence>
<keyword evidence="2" id="KW-1185">Reference proteome</keyword>
<organism evidence="2 3">
    <name type="scientific">Trichuris muris</name>
    <name type="common">Mouse whipworm</name>
    <dbReference type="NCBI Taxonomy" id="70415"/>
    <lineage>
        <taxon>Eukaryota</taxon>
        <taxon>Metazoa</taxon>
        <taxon>Ecdysozoa</taxon>
        <taxon>Nematoda</taxon>
        <taxon>Enoplea</taxon>
        <taxon>Dorylaimia</taxon>
        <taxon>Trichinellida</taxon>
        <taxon>Trichuridae</taxon>
        <taxon>Trichuris</taxon>
    </lineage>
</organism>
<sequence>MKEVLCSVLGQDPAVREGTSAYIDDILVNEDVVMARRVEQLLARFGLACKPHIRVADERRRRWQRIGPVETRRSVFSYCGKLIGHFPVCGWLRVAEAFIKRKVNDVTASWDQVIKDAELEGLINEVANRVKTDDPVRRKWNVSGNKANVWIDASSMAHGVVVEVGDCIVEDAAWLLPDDACHIKHGRTECRHQRIEARNLLGMRNIELMTDSSTIHLWISDGPSGKARLKMKAASEMLIRRRVDTVLSLVKEYNLEFFRTLVNSASNKEDVLTRVPQRWLHPTAAIPSLLVQWLSSQTLASWLRRSITKWVTPV</sequence>
<dbReference type="Pfam" id="PF23088">
    <property type="entry name" value="DUF7047"/>
    <property type="match status" value="1"/>
</dbReference>
<dbReference type="AlphaFoldDB" id="A0A5S6QF95"/>
<proteinExistence type="predicted"/>
<accession>A0A5S6QF95</accession>
<dbReference type="InterPro" id="IPR055475">
    <property type="entry name" value="DUF7047"/>
</dbReference>
<dbReference type="STRING" id="70415.A0A5S6QF95"/>
<evidence type="ECO:0000313" key="2">
    <source>
        <dbReference type="Proteomes" id="UP000046395"/>
    </source>
</evidence>
<feature type="domain" description="DUF7047" evidence="1">
    <location>
        <begin position="71"/>
        <end position="131"/>
    </location>
</feature>
<dbReference type="WBParaSite" id="TMUE_2000006046.1">
    <property type="protein sequence ID" value="TMUE_2000006046.1"/>
    <property type="gene ID" value="WBGene00299438"/>
</dbReference>
<reference evidence="3" key="1">
    <citation type="submission" date="2019-12" db="UniProtKB">
        <authorList>
            <consortium name="WormBaseParasite"/>
        </authorList>
    </citation>
    <scope>IDENTIFICATION</scope>
</reference>
<evidence type="ECO:0000259" key="1">
    <source>
        <dbReference type="Pfam" id="PF23088"/>
    </source>
</evidence>